<dbReference type="PANTHER" id="PTHR38123">
    <property type="entry name" value="CELL WALL SERINE-THREONINE-RICH GALACTOMANNOPROTEIN MP1 (AFU_ORTHOLOGUE AFUA_4G03240)"/>
    <property type="match status" value="1"/>
</dbReference>
<accession>A0A8H6VKI5</accession>
<dbReference type="EMBL" id="JABCIY010000036">
    <property type="protein sequence ID" value="KAF7195838.1"/>
    <property type="molecule type" value="Genomic_DNA"/>
</dbReference>
<comment type="caution">
    <text evidence="3">The sequence shown here is derived from an EMBL/GenBank/DDBJ whole genome shotgun (WGS) entry which is preliminary data.</text>
</comment>
<sequence>MKLLTLLPFVAAVLASSLELEAAELIARQDANSALVDDITTLTKSVVDLGDTVEGFTGISEAGTVATKAQAVQDELEKAVDNAKKSPMLDNNAALKLAEPAQGLNDAVIASLDKIIAKKDAFAAASLTSVVAQLLDKDNQLAKEYSEALFGKVPEELKDTAKKIVQPCLDKLQKTVDEFKAAGGGTMAGGSMSSGSSSAPAESAASPSEEATPMSSMSAMESSTMSMSMSEPTMTGTATTEAGATATTTPEASTGAASLNNILEYGALVGAAAVAIAAL</sequence>
<proteinExistence type="predicted"/>
<dbReference type="AlphaFoldDB" id="A0A8H6VKI5"/>
<organism evidence="3 4">
    <name type="scientific">Pseudocercospora fuligena</name>
    <dbReference type="NCBI Taxonomy" id="685502"/>
    <lineage>
        <taxon>Eukaryota</taxon>
        <taxon>Fungi</taxon>
        <taxon>Dikarya</taxon>
        <taxon>Ascomycota</taxon>
        <taxon>Pezizomycotina</taxon>
        <taxon>Dothideomycetes</taxon>
        <taxon>Dothideomycetidae</taxon>
        <taxon>Mycosphaerellales</taxon>
        <taxon>Mycosphaerellaceae</taxon>
        <taxon>Pseudocercospora</taxon>
    </lineage>
</organism>
<dbReference type="InterPro" id="IPR021054">
    <property type="entry name" value="Cell_wall_mannoprotein_1"/>
</dbReference>
<name>A0A8H6VKI5_9PEZI</name>
<feature type="signal peptide" evidence="2">
    <location>
        <begin position="1"/>
        <end position="15"/>
    </location>
</feature>
<dbReference type="GO" id="GO:0005576">
    <property type="term" value="C:extracellular region"/>
    <property type="evidence" value="ECO:0007669"/>
    <property type="project" value="TreeGrafter"/>
</dbReference>
<dbReference type="Pfam" id="PF12296">
    <property type="entry name" value="HsbA"/>
    <property type="match status" value="1"/>
</dbReference>
<reference evidence="3" key="1">
    <citation type="submission" date="2020-04" db="EMBL/GenBank/DDBJ databases">
        <title>Draft genome resource of the tomato pathogen Pseudocercospora fuligena.</title>
        <authorList>
            <person name="Zaccaron A."/>
        </authorList>
    </citation>
    <scope>NUCLEOTIDE SEQUENCE</scope>
    <source>
        <strain evidence="3">PF001</strain>
    </source>
</reference>
<dbReference type="OrthoDB" id="2422134at2759"/>
<evidence type="ECO:0000256" key="2">
    <source>
        <dbReference type="SAM" id="SignalP"/>
    </source>
</evidence>
<feature type="region of interest" description="Disordered" evidence="1">
    <location>
        <begin position="187"/>
        <end position="252"/>
    </location>
</feature>
<evidence type="ECO:0000256" key="1">
    <source>
        <dbReference type="SAM" id="MobiDB-lite"/>
    </source>
</evidence>
<dbReference type="PANTHER" id="PTHR38123:SF6">
    <property type="entry name" value="CELL WALL SERINE-THREONINE-RICH GALACTOMANNOPROTEIN MP1 (AFU_ORTHOLOGUE AFUA_4G03240)"/>
    <property type="match status" value="1"/>
</dbReference>
<keyword evidence="2" id="KW-0732">Signal</keyword>
<evidence type="ECO:0000313" key="3">
    <source>
        <dbReference type="EMBL" id="KAF7195838.1"/>
    </source>
</evidence>
<feature type="compositionally biased region" description="Low complexity" evidence="1">
    <location>
        <begin position="189"/>
        <end position="252"/>
    </location>
</feature>
<dbReference type="Gene3D" id="1.20.1280.140">
    <property type="match status" value="1"/>
</dbReference>
<keyword evidence="4" id="KW-1185">Reference proteome</keyword>
<gene>
    <name evidence="3" type="ORF">HII31_02855</name>
</gene>
<dbReference type="Proteomes" id="UP000660729">
    <property type="component" value="Unassembled WGS sequence"/>
</dbReference>
<feature type="chain" id="PRO_5034653296" evidence="2">
    <location>
        <begin position="16"/>
        <end position="279"/>
    </location>
</feature>
<evidence type="ECO:0000313" key="4">
    <source>
        <dbReference type="Proteomes" id="UP000660729"/>
    </source>
</evidence>
<protein>
    <submittedName>
        <fullName evidence="3">Cell wall mannoprotein 1</fullName>
    </submittedName>
</protein>